<keyword evidence="3" id="KW-0378">Hydrolase</keyword>
<dbReference type="Gene3D" id="3.40.140.10">
    <property type="entry name" value="Cytidine Deaminase, domain 2"/>
    <property type="match status" value="1"/>
</dbReference>
<evidence type="ECO:0000256" key="2">
    <source>
        <dbReference type="ARBA" id="ARBA00022723"/>
    </source>
</evidence>
<protein>
    <submittedName>
        <fullName evidence="8">DNA replication and repair protein RadC</fullName>
    </submittedName>
</protein>
<dbReference type="Pfam" id="PF20582">
    <property type="entry name" value="UPF0758_N"/>
    <property type="match status" value="1"/>
</dbReference>
<sequence length="222" mass="25176">MAKAWVTLPPREKMIKYGAEMLSDAELLALFLRTGTRNLHVIEVAESLLSTFGSLRRILQADSSELNQISGIGVSKFTQLHAIAELADRFYDSQTLRDESLNSPHSTRRFLQRRLMRQQREIFMVIFLDNQHQVLSAEEMFAGTFNSVEVHPREIIRRALKLNAAALIVAHNHPSGVPEPSRADRQLTEQLRQASSFFSIQLLDHLVIGHGCSVSFAERGWL</sequence>
<dbReference type="InterPro" id="IPR010994">
    <property type="entry name" value="RuvA_2-like"/>
</dbReference>
<dbReference type="RefSeq" id="WP_092879268.1">
    <property type="nucleotide sequence ID" value="NZ_FOVC01000011.1"/>
</dbReference>
<dbReference type="GO" id="GO:0046872">
    <property type="term" value="F:metal ion binding"/>
    <property type="evidence" value="ECO:0007669"/>
    <property type="project" value="UniProtKB-KW"/>
</dbReference>
<gene>
    <name evidence="8" type="ORF">SAMN05216516_11144</name>
</gene>
<dbReference type="STRING" id="1367852.SAMN05216516_11144"/>
<dbReference type="GO" id="GO:0006508">
    <property type="term" value="P:proteolysis"/>
    <property type="evidence" value="ECO:0007669"/>
    <property type="project" value="UniProtKB-KW"/>
</dbReference>
<dbReference type="InterPro" id="IPR037518">
    <property type="entry name" value="MPN"/>
</dbReference>
<dbReference type="PROSITE" id="PS01302">
    <property type="entry name" value="UPF0758"/>
    <property type="match status" value="1"/>
</dbReference>
<dbReference type="InterPro" id="IPR025657">
    <property type="entry name" value="RadC_JAB"/>
</dbReference>
<keyword evidence="4" id="KW-0862">Zinc</keyword>
<evidence type="ECO:0000313" key="8">
    <source>
        <dbReference type="EMBL" id="SFN58900.1"/>
    </source>
</evidence>
<dbReference type="NCBIfam" id="NF000642">
    <property type="entry name" value="PRK00024.1"/>
    <property type="match status" value="1"/>
</dbReference>
<keyword evidence="1" id="KW-0645">Protease</keyword>
<name>A0A1I5A994_9GAMM</name>
<evidence type="ECO:0000313" key="9">
    <source>
        <dbReference type="Proteomes" id="UP000242222"/>
    </source>
</evidence>
<evidence type="ECO:0000256" key="4">
    <source>
        <dbReference type="ARBA" id="ARBA00022833"/>
    </source>
</evidence>
<dbReference type="GO" id="GO:0008237">
    <property type="term" value="F:metallopeptidase activity"/>
    <property type="evidence" value="ECO:0007669"/>
    <property type="project" value="UniProtKB-KW"/>
</dbReference>
<dbReference type="InterPro" id="IPR020891">
    <property type="entry name" value="UPF0758_CS"/>
</dbReference>
<accession>A0A1I5A994</accession>
<dbReference type="Proteomes" id="UP000242222">
    <property type="component" value="Unassembled WGS sequence"/>
</dbReference>
<organism evidence="8 9">
    <name type="scientific">Izhakiella capsodis</name>
    <dbReference type="NCBI Taxonomy" id="1367852"/>
    <lineage>
        <taxon>Bacteria</taxon>
        <taxon>Pseudomonadati</taxon>
        <taxon>Pseudomonadota</taxon>
        <taxon>Gammaproteobacteria</taxon>
        <taxon>Enterobacterales</taxon>
        <taxon>Erwiniaceae</taxon>
        <taxon>Izhakiella</taxon>
    </lineage>
</organism>
<dbReference type="PROSITE" id="PS50249">
    <property type="entry name" value="MPN"/>
    <property type="match status" value="1"/>
</dbReference>
<evidence type="ECO:0000256" key="5">
    <source>
        <dbReference type="ARBA" id="ARBA00023049"/>
    </source>
</evidence>
<keyword evidence="5" id="KW-0482">Metalloprotease</keyword>
<keyword evidence="9" id="KW-1185">Reference proteome</keyword>
<dbReference type="PANTHER" id="PTHR30471:SF3">
    <property type="entry name" value="UPF0758 PROTEIN YEES-RELATED"/>
    <property type="match status" value="1"/>
</dbReference>
<dbReference type="OrthoDB" id="9804482at2"/>
<dbReference type="InterPro" id="IPR046778">
    <property type="entry name" value="UPF0758_N"/>
</dbReference>
<feature type="domain" description="MPN" evidence="7">
    <location>
        <begin position="100"/>
        <end position="222"/>
    </location>
</feature>
<dbReference type="Gene3D" id="1.10.150.20">
    <property type="entry name" value="5' to 3' exonuclease, C-terminal subdomain"/>
    <property type="match status" value="1"/>
</dbReference>
<comment type="similarity">
    <text evidence="6">Belongs to the UPF0758 family.</text>
</comment>
<evidence type="ECO:0000256" key="1">
    <source>
        <dbReference type="ARBA" id="ARBA00022670"/>
    </source>
</evidence>
<dbReference type="CDD" id="cd08071">
    <property type="entry name" value="MPN_DUF2466"/>
    <property type="match status" value="1"/>
</dbReference>
<dbReference type="PANTHER" id="PTHR30471">
    <property type="entry name" value="DNA REPAIR PROTEIN RADC"/>
    <property type="match status" value="1"/>
</dbReference>
<dbReference type="NCBIfam" id="TIGR00608">
    <property type="entry name" value="radc"/>
    <property type="match status" value="1"/>
</dbReference>
<dbReference type="AlphaFoldDB" id="A0A1I5A994"/>
<evidence type="ECO:0000256" key="6">
    <source>
        <dbReference type="RuleBase" id="RU003797"/>
    </source>
</evidence>
<reference evidence="9" key="1">
    <citation type="submission" date="2016-10" db="EMBL/GenBank/DDBJ databases">
        <authorList>
            <person name="Varghese N."/>
            <person name="Submissions S."/>
        </authorList>
    </citation>
    <scope>NUCLEOTIDE SEQUENCE [LARGE SCALE GENOMIC DNA]</scope>
    <source>
        <strain evidence="9">N6PO6</strain>
    </source>
</reference>
<dbReference type="InterPro" id="IPR001405">
    <property type="entry name" value="UPF0758"/>
</dbReference>
<evidence type="ECO:0000259" key="7">
    <source>
        <dbReference type="PROSITE" id="PS50249"/>
    </source>
</evidence>
<dbReference type="SUPFAM" id="SSF47781">
    <property type="entry name" value="RuvA domain 2-like"/>
    <property type="match status" value="1"/>
</dbReference>
<dbReference type="Pfam" id="PF04002">
    <property type="entry name" value="RadC"/>
    <property type="match status" value="1"/>
</dbReference>
<evidence type="ECO:0000256" key="3">
    <source>
        <dbReference type="ARBA" id="ARBA00022801"/>
    </source>
</evidence>
<proteinExistence type="inferred from homology"/>
<dbReference type="EMBL" id="FOVC01000011">
    <property type="protein sequence ID" value="SFN58900.1"/>
    <property type="molecule type" value="Genomic_DNA"/>
</dbReference>
<keyword evidence="2" id="KW-0479">Metal-binding</keyword>